<organism evidence="1 2">
    <name type="scientific">Candidatus Thalassospirochaeta sargassi</name>
    <dbReference type="NCBI Taxonomy" id="3119039"/>
    <lineage>
        <taxon>Bacteria</taxon>
        <taxon>Pseudomonadati</taxon>
        <taxon>Spirochaetota</taxon>
        <taxon>Spirochaetia</taxon>
        <taxon>Spirochaetales</taxon>
        <taxon>Spirochaetaceae</taxon>
        <taxon>Candidatus Thalassospirochaeta</taxon>
    </lineage>
</organism>
<evidence type="ECO:0000313" key="1">
    <source>
        <dbReference type="EMBL" id="MDC7225282.1"/>
    </source>
</evidence>
<proteinExistence type="predicted"/>
<dbReference type="InterPro" id="IPR005358">
    <property type="entry name" value="Puta_zinc/iron-chelating_dom"/>
</dbReference>
<gene>
    <name evidence="1" type="ORF">PQJ61_00800</name>
</gene>
<dbReference type="AlphaFoldDB" id="A0AAJ1ICM4"/>
<dbReference type="Proteomes" id="UP001221217">
    <property type="component" value="Unassembled WGS sequence"/>
</dbReference>
<sequence length="107" mass="12892">MFFRKLREEWDAICLGCGKCCCEKIPFKYIENRPRRVPGVKAVNKRYFIDYSSPCSYLDIETGNCLVYEKRFRVCRSCLPMTIFHALFADYLPEDCAYVQKFRFWRK</sequence>
<accession>A0AAJ1ICM4</accession>
<reference evidence="1 2" key="1">
    <citation type="submission" date="2022-12" db="EMBL/GenBank/DDBJ databases">
        <title>Metagenome assembled genome from gulf of manar.</title>
        <authorList>
            <person name="Kohli P."/>
            <person name="Pk S."/>
            <person name="Venkata Ramana C."/>
            <person name="Sasikala C."/>
        </authorList>
    </citation>
    <scope>NUCLEOTIDE SEQUENCE [LARGE SCALE GENOMIC DNA]</scope>
    <source>
        <strain evidence="1">JB008</strain>
    </source>
</reference>
<name>A0AAJ1ICM4_9SPIO</name>
<evidence type="ECO:0000313" key="2">
    <source>
        <dbReference type="Proteomes" id="UP001221217"/>
    </source>
</evidence>
<dbReference type="Pfam" id="PF03692">
    <property type="entry name" value="CxxCxxCC"/>
    <property type="match status" value="1"/>
</dbReference>
<protein>
    <submittedName>
        <fullName evidence="1">YkgJ family cysteine cluster protein</fullName>
    </submittedName>
</protein>
<dbReference type="EMBL" id="JAQQAL010000005">
    <property type="protein sequence ID" value="MDC7225282.1"/>
    <property type="molecule type" value="Genomic_DNA"/>
</dbReference>
<comment type="caution">
    <text evidence="1">The sequence shown here is derived from an EMBL/GenBank/DDBJ whole genome shotgun (WGS) entry which is preliminary data.</text>
</comment>